<dbReference type="InterPro" id="IPR014756">
    <property type="entry name" value="Ig_E-set"/>
</dbReference>
<keyword evidence="2" id="KW-1185">Reference proteome</keyword>
<comment type="caution">
    <text evidence="1">The sequence shown here is derived from an EMBL/GenBank/DDBJ whole genome shotgun (WGS) entry which is preliminary data.</text>
</comment>
<accession>A0ABW3YS33</accession>
<evidence type="ECO:0000313" key="1">
    <source>
        <dbReference type="EMBL" id="MFD1326231.1"/>
    </source>
</evidence>
<protein>
    <submittedName>
        <fullName evidence="1">Peptidase S8</fullName>
    </submittedName>
</protein>
<sequence>VGSAKPNPGLTAFEQGAGRVDVARAITQTVTTGPVGLSFGRTMWPHGDDVPVVRTVTYHNPGAEPVTLQLSMQVTGPGGASAPAGMFQVSATQVTVPAGGQAQVTVTADTSVESPDGHYTGRLLATAGSTVVNTPLAVNKEPESYNLTIAHIDADGAAASSYLSFVVGLDAYRYERLYDPEGTVTIRLPKGRYGLTSWLDIPRASRVDLAMLSQPQLVLSRDTTVTFDARRAKPVQISVPEPSAVVALAYLGHTYLMPGLAYDFGLMSLGQEGLTIGNVGKALPAGQFVASVATQWLKPDSEGEFTNSPYLYSVSEVMTGRAPTGFVRHYRKQDLATVRQDLRGTVSPNGLVYRGAIPVHPYNIGGAAVFVRTELPRQRVEYYNTNDVQWQAEMSFERWDDPASWPVTEAVLRSTPTQYQAGRHYQERWNGAPYGPGFSDAQWPFAGIIRQGDDMLASVPLFGDSAGHVGASLVDAGCTALYRNGVLVGETGDPGWGMFVVPPGRASYRLEASATRSVSELGTRVEAVWTFRSGHVAGDDFVKLPAMVVRYAPRLDVTNAAPAGRVFDIPVTVLHQPGAPATRVWSLTVEVSYDDGTTWQKAKVRSTGRGWVAGVQHPGQPGYVSLRAKAVDSAGNTVTQSVVRAYRLI</sequence>
<dbReference type="InterPro" id="IPR013783">
    <property type="entry name" value="Ig-like_fold"/>
</dbReference>
<evidence type="ECO:0000313" key="2">
    <source>
        <dbReference type="Proteomes" id="UP001597260"/>
    </source>
</evidence>
<feature type="non-terminal residue" evidence="1">
    <location>
        <position position="1"/>
    </location>
</feature>
<dbReference type="EMBL" id="JBHTMP010000143">
    <property type="protein sequence ID" value="MFD1326231.1"/>
    <property type="molecule type" value="Genomic_DNA"/>
</dbReference>
<dbReference type="Gene3D" id="2.60.40.650">
    <property type="match status" value="1"/>
</dbReference>
<reference evidence="2" key="1">
    <citation type="journal article" date="2019" name="Int. J. Syst. Evol. Microbiol.">
        <title>The Global Catalogue of Microorganisms (GCM) 10K type strain sequencing project: providing services to taxonomists for standard genome sequencing and annotation.</title>
        <authorList>
            <consortium name="The Broad Institute Genomics Platform"/>
            <consortium name="The Broad Institute Genome Sequencing Center for Infectious Disease"/>
            <person name="Wu L."/>
            <person name="Ma J."/>
        </authorList>
    </citation>
    <scope>NUCLEOTIDE SEQUENCE [LARGE SCALE GENOMIC DNA]</scope>
    <source>
        <strain evidence="2">JCM 31037</strain>
    </source>
</reference>
<name>A0ABW3YS33_9ACTN</name>
<dbReference type="SUPFAM" id="SSF81296">
    <property type="entry name" value="E set domains"/>
    <property type="match status" value="1"/>
</dbReference>
<dbReference type="Proteomes" id="UP001597260">
    <property type="component" value="Unassembled WGS sequence"/>
</dbReference>
<organism evidence="1 2">
    <name type="scientific">Micromonospora sonneratiae</name>
    <dbReference type="NCBI Taxonomy" id="1184706"/>
    <lineage>
        <taxon>Bacteria</taxon>
        <taxon>Bacillati</taxon>
        <taxon>Actinomycetota</taxon>
        <taxon>Actinomycetes</taxon>
        <taxon>Micromonosporales</taxon>
        <taxon>Micromonosporaceae</taxon>
        <taxon>Micromonospora</taxon>
    </lineage>
</organism>
<proteinExistence type="predicted"/>
<gene>
    <name evidence="1" type="ORF">ACFQ4H_34650</name>
</gene>
<dbReference type="Gene3D" id="2.60.40.10">
    <property type="entry name" value="Immunoglobulins"/>
    <property type="match status" value="1"/>
</dbReference>